<comment type="caution">
    <text evidence="2">The sequence shown here is derived from an EMBL/GenBank/DDBJ whole genome shotgun (WGS) entry which is preliminary data.</text>
</comment>
<evidence type="ECO:0000313" key="2">
    <source>
        <dbReference type="EMBL" id="KKU88209.1"/>
    </source>
</evidence>
<dbReference type="AlphaFoldDB" id="A0A0G1U2A5"/>
<keyword evidence="1" id="KW-0812">Transmembrane</keyword>
<proteinExistence type="predicted"/>
<protein>
    <recommendedName>
        <fullName evidence="4">TVP38/TMEM64 family membrane protein</fullName>
    </recommendedName>
</protein>
<reference evidence="2 3" key="1">
    <citation type="journal article" date="2015" name="Nature">
        <title>rRNA introns, odd ribosomes, and small enigmatic genomes across a large radiation of phyla.</title>
        <authorList>
            <person name="Brown C.T."/>
            <person name="Hug L.A."/>
            <person name="Thomas B.C."/>
            <person name="Sharon I."/>
            <person name="Castelle C.J."/>
            <person name="Singh A."/>
            <person name="Wilkins M.J."/>
            <person name="Williams K.H."/>
            <person name="Banfield J.F."/>
        </authorList>
    </citation>
    <scope>NUCLEOTIDE SEQUENCE [LARGE SCALE GENOMIC DNA]</scope>
</reference>
<feature type="transmembrane region" description="Helical" evidence="1">
    <location>
        <begin position="46"/>
        <end position="75"/>
    </location>
</feature>
<evidence type="ECO:0000313" key="3">
    <source>
        <dbReference type="Proteomes" id="UP000034739"/>
    </source>
</evidence>
<feature type="transmembrane region" description="Helical" evidence="1">
    <location>
        <begin position="15"/>
        <end position="34"/>
    </location>
</feature>
<accession>A0A0G1U2A5</accession>
<evidence type="ECO:0000256" key="1">
    <source>
        <dbReference type="SAM" id="Phobius"/>
    </source>
</evidence>
<sequence>MKKHRRIKPQKKHTYTNLIFAAAGVVFAILLSRYEPFQTFLFSLGGYGYIGAFIAGILFVSTFTVATAALILLILAEQLVPIELGLIAGLGAVVGDLTIFHVVKDGLFDEIEDIYNRFGGKRVSRILHVKAFRWMFPVIGAIIIASPFPDELGISLMGISKMSTLRFAIISFILNSLGIFLVISASTIIKP</sequence>
<organism evidence="2 3">
    <name type="scientific">Candidatus Gottesmanbacteria bacterium GW2011_GWA2_47_9</name>
    <dbReference type="NCBI Taxonomy" id="1618445"/>
    <lineage>
        <taxon>Bacteria</taxon>
        <taxon>Candidatus Gottesmaniibacteriota</taxon>
    </lineage>
</organism>
<gene>
    <name evidence="2" type="ORF">UY16_C0011G0002</name>
</gene>
<name>A0A0G1U2A5_9BACT</name>
<keyword evidence="1" id="KW-1133">Transmembrane helix</keyword>
<keyword evidence="1" id="KW-0472">Membrane</keyword>
<evidence type="ECO:0008006" key="4">
    <source>
        <dbReference type="Google" id="ProtNLM"/>
    </source>
</evidence>
<dbReference type="Proteomes" id="UP000034739">
    <property type="component" value="Unassembled WGS sequence"/>
</dbReference>
<dbReference type="EMBL" id="LCOY01000011">
    <property type="protein sequence ID" value="KKU88209.1"/>
    <property type="molecule type" value="Genomic_DNA"/>
</dbReference>
<feature type="transmembrane region" description="Helical" evidence="1">
    <location>
        <begin position="168"/>
        <end position="189"/>
    </location>
</feature>